<evidence type="ECO:0000256" key="4">
    <source>
        <dbReference type="PROSITE-ProRule" id="PRU00335"/>
    </source>
</evidence>
<feature type="domain" description="HTH tetR-type" evidence="5">
    <location>
        <begin position="9"/>
        <end position="69"/>
    </location>
</feature>
<dbReference type="SUPFAM" id="SSF48498">
    <property type="entry name" value="Tetracyclin repressor-like, C-terminal domain"/>
    <property type="match status" value="1"/>
</dbReference>
<dbReference type="Gene3D" id="1.10.357.10">
    <property type="entry name" value="Tetracycline Repressor, domain 2"/>
    <property type="match status" value="1"/>
</dbReference>
<keyword evidence="3" id="KW-0804">Transcription</keyword>
<comment type="caution">
    <text evidence="6">The sequence shown here is derived from an EMBL/GenBank/DDBJ whole genome shotgun (WGS) entry which is preliminary data.</text>
</comment>
<dbReference type="PROSITE" id="PS01081">
    <property type="entry name" value="HTH_TETR_1"/>
    <property type="match status" value="1"/>
</dbReference>
<dbReference type="PANTHER" id="PTHR30055">
    <property type="entry name" value="HTH-TYPE TRANSCRIPTIONAL REGULATOR RUTR"/>
    <property type="match status" value="1"/>
</dbReference>
<accession>A0AAP7CCX8</accession>
<dbReference type="GO" id="GO:0003700">
    <property type="term" value="F:DNA-binding transcription factor activity"/>
    <property type="evidence" value="ECO:0007669"/>
    <property type="project" value="TreeGrafter"/>
</dbReference>
<dbReference type="GO" id="GO:0000976">
    <property type="term" value="F:transcription cis-regulatory region binding"/>
    <property type="evidence" value="ECO:0007669"/>
    <property type="project" value="TreeGrafter"/>
</dbReference>
<dbReference type="Proteomes" id="UP000591626">
    <property type="component" value="Unassembled WGS sequence"/>
</dbReference>
<evidence type="ECO:0000256" key="1">
    <source>
        <dbReference type="ARBA" id="ARBA00023015"/>
    </source>
</evidence>
<dbReference type="Pfam" id="PF00440">
    <property type="entry name" value="TetR_N"/>
    <property type="match status" value="1"/>
</dbReference>
<sequence length="222" mass="24732">MARRRMTAPQRREQLLGVGRAAFAERGYDGISMEEIAARAGVTKPVVYEHFGGKEGLYQAVIRREMVRLEETIMGSIQEGRWRDRIERGVLALLTYVEDDTDGFVILAHGQLPGEGRTYSTILNRVTAEVSHLLAEAFKHRGLDEAMAGLYGQALVGTVSNSALWWLDQREPNKHIVAAHISNLCWNGLRGMEAKPHIAGEDVAGDERAVDREANEEEALHD</sequence>
<dbReference type="InterPro" id="IPR036271">
    <property type="entry name" value="Tet_transcr_reg_TetR-rel_C_sf"/>
</dbReference>
<gene>
    <name evidence="6" type="ORF">HC138_09815</name>
</gene>
<dbReference type="InterPro" id="IPR054129">
    <property type="entry name" value="DesT_TetR_C"/>
</dbReference>
<dbReference type="Pfam" id="PF21943">
    <property type="entry name" value="TetR_C_46"/>
    <property type="match status" value="1"/>
</dbReference>
<dbReference type="EMBL" id="JAAUVV010000022">
    <property type="protein sequence ID" value="NJJ04640.1"/>
    <property type="molecule type" value="Genomic_DNA"/>
</dbReference>
<dbReference type="PANTHER" id="PTHR30055:SF227">
    <property type="entry name" value="TRANSCRIPTIONAL REGULATORY PROTEIN (PROBABLY TETR-FAMILY)-RELATED"/>
    <property type="match status" value="1"/>
</dbReference>
<evidence type="ECO:0000256" key="3">
    <source>
        <dbReference type="ARBA" id="ARBA00023163"/>
    </source>
</evidence>
<evidence type="ECO:0000259" key="5">
    <source>
        <dbReference type="PROSITE" id="PS50977"/>
    </source>
</evidence>
<feature type="DNA-binding region" description="H-T-H motif" evidence="4">
    <location>
        <begin position="32"/>
        <end position="51"/>
    </location>
</feature>
<dbReference type="RefSeq" id="WP_070829642.1">
    <property type="nucleotide sequence ID" value="NZ_JAAUVV010000022.1"/>
</dbReference>
<protein>
    <submittedName>
        <fullName evidence="6">TetR/AcrR family transcriptional regulator</fullName>
    </submittedName>
</protein>
<dbReference type="InterPro" id="IPR001647">
    <property type="entry name" value="HTH_TetR"/>
</dbReference>
<keyword evidence="2 4" id="KW-0238">DNA-binding</keyword>
<proteinExistence type="predicted"/>
<dbReference type="InterPro" id="IPR023772">
    <property type="entry name" value="DNA-bd_HTH_TetR-type_CS"/>
</dbReference>
<organism evidence="6 7">
    <name type="scientific">Corynebacterium coyleae</name>
    <dbReference type="NCBI Taxonomy" id="53374"/>
    <lineage>
        <taxon>Bacteria</taxon>
        <taxon>Bacillati</taxon>
        <taxon>Actinomycetota</taxon>
        <taxon>Actinomycetes</taxon>
        <taxon>Mycobacteriales</taxon>
        <taxon>Corynebacteriaceae</taxon>
        <taxon>Corynebacterium</taxon>
    </lineage>
</organism>
<evidence type="ECO:0000313" key="6">
    <source>
        <dbReference type="EMBL" id="NJJ04640.1"/>
    </source>
</evidence>
<dbReference type="PRINTS" id="PR00455">
    <property type="entry name" value="HTHTETR"/>
</dbReference>
<dbReference type="FunFam" id="1.10.10.60:FF:000141">
    <property type="entry name" value="TetR family transcriptional regulator"/>
    <property type="match status" value="1"/>
</dbReference>
<dbReference type="InterPro" id="IPR009057">
    <property type="entry name" value="Homeodomain-like_sf"/>
</dbReference>
<name>A0AAP7CCX8_9CORY</name>
<dbReference type="PROSITE" id="PS50977">
    <property type="entry name" value="HTH_TETR_2"/>
    <property type="match status" value="1"/>
</dbReference>
<evidence type="ECO:0000313" key="7">
    <source>
        <dbReference type="Proteomes" id="UP000591626"/>
    </source>
</evidence>
<evidence type="ECO:0000256" key="2">
    <source>
        <dbReference type="ARBA" id="ARBA00023125"/>
    </source>
</evidence>
<keyword evidence="1" id="KW-0805">Transcription regulation</keyword>
<dbReference type="GO" id="GO:0045892">
    <property type="term" value="P:negative regulation of DNA-templated transcription"/>
    <property type="evidence" value="ECO:0007669"/>
    <property type="project" value="UniProtKB-ARBA"/>
</dbReference>
<reference evidence="6 7" key="1">
    <citation type="submission" date="2020-03" db="EMBL/GenBank/DDBJ databases">
        <title>Draft genome sequences of bacterial isolates from the female urobiome.</title>
        <authorList>
            <person name="Miller-Ensminger T."/>
            <person name="Wolfe A.J."/>
            <person name="Putonti C."/>
        </authorList>
    </citation>
    <scope>NUCLEOTIDE SEQUENCE [LARGE SCALE GENOMIC DNA]</scope>
    <source>
        <strain evidence="6 7">UMB8490</strain>
    </source>
</reference>
<dbReference type="InterPro" id="IPR050109">
    <property type="entry name" value="HTH-type_TetR-like_transc_reg"/>
</dbReference>
<dbReference type="SUPFAM" id="SSF46689">
    <property type="entry name" value="Homeodomain-like"/>
    <property type="match status" value="1"/>
</dbReference>
<dbReference type="AlphaFoldDB" id="A0AAP7CCX8"/>